<dbReference type="SUPFAM" id="SSF56112">
    <property type="entry name" value="Protein kinase-like (PK-like)"/>
    <property type="match status" value="1"/>
</dbReference>
<dbReference type="Pfam" id="PF07714">
    <property type="entry name" value="PK_Tyr_Ser-Thr"/>
    <property type="match status" value="1"/>
</dbReference>
<dbReference type="GO" id="GO:0004674">
    <property type="term" value="F:protein serine/threonine kinase activity"/>
    <property type="evidence" value="ECO:0007669"/>
    <property type="project" value="TreeGrafter"/>
</dbReference>
<dbReference type="InterPro" id="IPR001245">
    <property type="entry name" value="Ser-Thr/Tyr_kinase_cat_dom"/>
</dbReference>
<gene>
    <name evidence="3" type="ORF">VNI00_015242</name>
</gene>
<dbReference type="Proteomes" id="UP001383192">
    <property type="component" value="Unassembled WGS sequence"/>
</dbReference>
<dbReference type="PROSITE" id="PS00108">
    <property type="entry name" value="PROTEIN_KINASE_ST"/>
    <property type="match status" value="1"/>
</dbReference>
<dbReference type="InterPro" id="IPR011009">
    <property type="entry name" value="Kinase-like_dom_sf"/>
</dbReference>
<dbReference type="InterPro" id="IPR008271">
    <property type="entry name" value="Ser/Thr_kinase_AS"/>
</dbReference>
<evidence type="ECO:0000313" key="3">
    <source>
        <dbReference type="EMBL" id="KAK7027406.1"/>
    </source>
</evidence>
<protein>
    <recommendedName>
        <fullName evidence="2">Protein kinase domain-containing protein</fullName>
    </recommendedName>
</protein>
<dbReference type="GO" id="GO:0005524">
    <property type="term" value="F:ATP binding"/>
    <property type="evidence" value="ECO:0007669"/>
    <property type="project" value="InterPro"/>
</dbReference>
<accession>A0AAW0BME8</accession>
<dbReference type="AlphaFoldDB" id="A0AAW0BME8"/>
<dbReference type="EMBL" id="JAYKXP010000096">
    <property type="protein sequence ID" value="KAK7027406.1"/>
    <property type="molecule type" value="Genomic_DNA"/>
</dbReference>
<dbReference type="Gene3D" id="1.10.510.10">
    <property type="entry name" value="Transferase(Phosphotransferase) domain 1"/>
    <property type="match status" value="1"/>
</dbReference>
<evidence type="ECO:0000256" key="1">
    <source>
        <dbReference type="SAM" id="MobiDB-lite"/>
    </source>
</evidence>
<comment type="caution">
    <text evidence="3">The sequence shown here is derived from an EMBL/GenBank/DDBJ whole genome shotgun (WGS) entry which is preliminary data.</text>
</comment>
<feature type="region of interest" description="Disordered" evidence="1">
    <location>
        <begin position="53"/>
        <end position="92"/>
    </location>
</feature>
<dbReference type="InterPro" id="IPR000719">
    <property type="entry name" value="Prot_kinase_dom"/>
</dbReference>
<evidence type="ECO:0000313" key="4">
    <source>
        <dbReference type="Proteomes" id="UP001383192"/>
    </source>
</evidence>
<sequence length="486" mass="54326">MSVEVNPLSFLSIRILQQFRRKQELRCQDYQQGRGPASDSSQLDANANVHINQQNPISESSENRDSQTITVNDSDEDVTTNHQSSTEPHESMSYESQINILHLLLQNDTLLLDQQGTLAQSLLDWLQQLIDAPGVTQSLRTSICTTMRRLSEKNGISPSCLTIKGITKLAPGKDPKVASDGFGDIWKGHLGDSEDQFVLCLKVVKVHLMSDMKRLLNEYLREAITWRQLRHPNILPCLGLYYLRVENTQRLCLISPWMEDGNLVEFLKTQPPETVNRIQLMHDITNGVSHLHALGIVHGDLKDVNILITPSHRACITDIGLSRVADSQIYKLTSTATHAVGSSTRWSAPEIILTGGPSSASTTWSDIYSVGCLFYQITTGLIPFHHLSNEGMVFLAVLRGKRPLRPGLGTLHSDALWTLMNDCWNSDPMARPTAEDILRRLPMPATDTAPGDWDDRLFIEFHKNVECTGMVDREALEFLERVGGTG</sequence>
<feature type="domain" description="Protein kinase" evidence="2">
    <location>
        <begin position="171"/>
        <end position="446"/>
    </location>
</feature>
<keyword evidence="4" id="KW-1185">Reference proteome</keyword>
<name>A0AAW0BME8_9AGAR</name>
<dbReference type="SMART" id="SM00220">
    <property type="entry name" value="S_TKc"/>
    <property type="match status" value="1"/>
</dbReference>
<dbReference type="PROSITE" id="PS50011">
    <property type="entry name" value="PROTEIN_KINASE_DOM"/>
    <property type="match status" value="1"/>
</dbReference>
<evidence type="ECO:0000259" key="2">
    <source>
        <dbReference type="PROSITE" id="PS50011"/>
    </source>
</evidence>
<dbReference type="InterPro" id="IPR051681">
    <property type="entry name" value="Ser/Thr_Kinases-Pseudokinases"/>
</dbReference>
<dbReference type="PANTHER" id="PTHR44329">
    <property type="entry name" value="SERINE/THREONINE-PROTEIN KINASE TNNI3K-RELATED"/>
    <property type="match status" value="1"/>
</dbReference>
<reference evidence="3 4" key="1">
    <citation type="submission" date="2024-01" db="EMBL/GenBank/DDBJ databases">
        <title>A draft genome for a cacao thread blight-causing isolate of Paramarasmius palmivorus.</title>
        <authorList>
            <person name="Baruah I.K."/>
            <person name="Bukari Y."/>
            <person name="Amoako-Attah I."/>
            <person name="Meinhardt L.W."/>
            <person name="Bailey B.A."/>
            <person name="Cohen S.P."/>
        </authorList>
    </citation>
    <scope>NUCLEOTIDE SEQUENCE [LARGE SCALE GENOMIC DNA]</scope>
    <source>
        <strain evidence="3 4">GH-12</strain>
    </source>
</reference>
<proteinExistence type="predicted"/>
<feature type="compositionally biased region" description="Polar residues" evidence="1">
    <location>
        <begin position="53"/>
        <end position="72"/>
    </location>
</feature>
<organism evidence="3 4">
    <name type="scientific">Paramarasmius palmivorus</name>
    <dbReference type="NCBI Taxonomy" id="297713"/>
    <lineage>
        <taxon>Eukaryota</taxon>
        <taxon>Fungi</taxon>
        <taxon>Dikarya</taxon>
        <taxon>Basidiomycota</taxon>
        <taxon>Agaricomycotina</taxon>
        <taxon>Agaricomycetes</taxon>
        <taxon>Agaricomycetidae</taxon>
        <taxon>Agaricales</taxon>
        <taxon>Marasmiineae</taxon>
        <taxon>Marasmiaceae</taxon>
        <taxon>Paramarasmius</taxon>
    </lineage>
</organism>